<dbReference type="EMBL" id="CP018221">
    <property type="protein sequence ID" value="API61129.1"/>
    <property type="molecule type" value="Genomic_DNA"/>
</dbReference>
<evidence type="ECO:0000259" key="5">
    <source>
        <dbReference type="PROSITE" id="PS51352"/>
    </source>
</evidence>
<dbReference type="Gene3D" id="3.40.30.10">
    <property type="entry name" value="Glutaredoxin"/>
    <property type="match status" value="1"/>
</dbReference>
<keyword evidence="4" id="KW-0676">Redox-active center</keyword>
<keyword evidence="7" id="KW-1185">Reference proteome</keyword>
<name>A0A1L3ZZW3_9SPHN</name>
<dbReference type="GO" id="GO:0030313">
    <property type="term" value="C:cell envelope"/>
    <property type="evidence" value="ECO:0007669"/>
    <property type="project" value="UniProtKB-SubCell"/>
</dbReference>
<dbReference type="AlphaFoldDB" id="A0A1L3ZZW3"/>
<dbReference type="PROSITE" id="PS51352">
    <property type="entry name" value="THIOREDOXIN_2"/>
    <property type="match status" value="1"/>
</dbReference>
<keyword evidence="3" id="KW-1015">Disulfide bond</keyword>
<evidence type="ECO:0000313" key="7">
    <source>
        <dbReference type="Proteomes" id="UP000182063"/>
    </source>
</evidence>
<dbReference type="InterPro" id="IPR036249">
    <property type="entry name" value="Thioredoxin-like_sf"/>
</dbReference>
<evidence type="ECO:0000256" key="4">
    <source>
        <dbReference type="ARBA" id="ARBA00023284"/>
    </source>
</evidence>
<organism evidence="6 7">
    <name type="scientific">Tardibacter chloracetimidivorans</name>
    <dbReference type="NCBI Taxonomy" id="1921510"/>
    <lineage>
        <taxon>Bacteria</taxon>
        <taxon>Pseudomonadati</taxon>
        <taxon>Pseudomonadota</taxon>
        <taxon>Alphaproteobacteria</taxon>
        <taxon>Sphingomonadales</taxon>
        <taxon>Sphingomonadaceae</taxon>
        <taxon>Tardibacter</taxon>
    </lineage>
</organism>
<dbReference type="SUPFAM" id="SSF52833">
    <property type="entry name" value="Thioredoxin-like"/>
    <property type="match status" value="1"/>
</dbReference>
<dbReference type="PROSITE" id="PS00194">
    <property type="entry name" value="THIOREDOXIN_1"/>
    <property type="match status" value="1"/>
</dbReference>
<dbReference type="CDD" id="cd02966">
    <property type="entry name" value="TlpA_like_family"/>
    <property type="match status" value="1"/>
</dbReference>
<dbReference type="KEGG" id="sphj:BSL82_12430"/>
<dbReference type="STRING" id="1921510.BSL82_12430"/>
<evidence type="ECO:0000313" key="6">
    <source>
        <dbReference type="EMBL" id="API61129.1"/>
    </source>
</evidence>
<feature type="domain" description="Thioredoxin" evidence="5">
    <location>
        <begin position="36"/>
        <end position="181"/>
    </location>
</feature>
<dbReference type="GO" id="GO:0016209">
    <property type="term" value="F:antioxidant activity"/>
    <property type="evidence" value="ECO:0007669"/>
    <property type="project" value="InterPro"/>
</dbReference>
<dbReference type="InterPro" id="IPR013766">
    <property type="entry name" value="Thioredoxin_domain"/>
</dbReference>
<protein>
    <submittedName>
        <fullName evidence="6">Thiol:disulfide interchange protein</fullName>
    </submittedName>
</protein>
<reference evidence="7" key="1">
    <citation type="submission" date="2016-11" db="EMBL/GenBank/DDBJ databases">
        <title>Complete Genome Sequence of alachlor-degrading Sphingomonas sp. strain JJ-A5.</title>
        <authorList>
            <person name="Lee H."/>
            <person name="Ka J.-O."/>
        </authorList>
    </citation>
    <scope>NUCLEOTIDE SEQUENCE [LARGE SCALE GENOMIC DNA]</scope>
    <source>
        <strain evidence="7">JJ-A5</strain>
    </source>
</reference>
<dbReference type="InterPro" id="IPR017937">
    <property type="entry name" value="Thioredoxin_CS"/>
</dbReference>
<dbReference type="Pfam" id="PF00578">
    <property type="entry name" value="AhpC-TSA"/>
    <property type="match status" value="1"/>
</dbReference>
<evidence type="ECO:0000256" key="1">
    <source>
        <dbReference type="ARBA" id="ARBA00004196"/>
    </source>
</evidence>
<dbReference type="InterPro" id="IPR000866">
    <property type="entry name" value="AhpC/TSA"/>
</dbReference>
<sequence>MRLIIAALLTLALAGCDKGKQDQPQEQASIARIDRSLAGQEAPATPFLGPQDQPVTLAAFRGKPLIVNLWATWCAPCLTEMPSLDRLAGRLGGKAQLIVLSVDLEGRKAVTPYFQKMEFRHLKPYLDKENVIPLAVKAAGLPVTLIYDAQGKEVLRVNGPLEWDGPKGKALVEEAVKGTSDGATT</sequence>
<dbReference type="Proteomes" id="UP000182063">
    <property type="component" value="Chromosome"/>
</dbReference>
<dbReference type="GO" id="GO:0015036">
    <property type="term" value="F:disulfide oxidoreductase activity"/>
    <property type="evidence" value="ECO:0007669"/>
    <property type="project" value="UniProtKB-ARBA"/>
</dbReference>
<gene>
    <name evidence="6" type="ORF">BSL82_12430</name>
</gene>
<proteinExistence type="predicted"/>
<comment type="subcellular location">
    <subcellularLocation>
        <location evidence="1">Cell envelope</location>
    </subcellularLocation>
</comment>
<accession>A0A1L3ZZW3</accession>
<dbReference type="RefSeq" id="WP_072598773.1">
    <property type="nucleotide sequence ID" value="NZ_CP018221.1"/>
</dbReference>
<keyword evidence="2" id="KW-0201">Cytochrome c-type biogenesis</keyword>
<dbReference type="PANTHER" id="PTHR42852:SF6">
    <property type="entry name" value="THIOL:DISULFIDE INTERCHANGE PROTEIN DSBE"/>
    <property type="match status" value="1"/>
</dbReference>
<dbReference type="GO" id="GO:0017004">
    <property type="term" value="P:cytochrome complex assembly"/>
    <property type="evidence" value="ECO:0007669"/>
    <property type="project" value="UniProtKB-KW"/>
</dbReference>
<evidence type="ECO:0000256" key="2">
    <source>
        <dbReference type="ARBA" id="ARBA00022748"/>
    </source>
</evidence>
<evidence type="ECO:0000256" key="3">
    <source>
        <dbReference type="ARBA" id="ARBA00023157"/>
    </source>
</evidence>
<dbReference type="InterPro" id="IPR050553">
    <property type="entry name" value="Thioredoxin_ResA/DsbE_sf"/>
</dbReference>
<dbReference type="PROSITE" id="PS51257">
    <property type="entry name" value="PROKAR_LIPOPROTEIN"/>
    <property type="match status" value="1"/>
</dbReference>
<dbReference type="PANTHER" id="PTHR42852">
    <property type="entry name" value="THIOL:DISULFIDE INTERCHANGE PROTEIN DSBE"/>
    <property type="match status" value="1"/>
</dbReference>